<feature type="region of interest" description="Disordered" evidence="1">
    <location>
        <begin position="20"/>
        <end position="50"/>
    </location>
</feature>
<keyword evidence="3" id="KW-1185">Reference proteome</keyword>
<evidence type="ECO:0000313" key="3">
    <source>
        <dbReference type="Proteomes" id="UP001108240"/>
    </source>
</evidence>
<sequence>MGLIEVQNYATKLKKVEKIREQRVRSGREGSARGLREGSTGSVSHSEAKYSPVLEQGRVTCLRNSSLTSAPQRSVPVVPAEM</sequence>
<name>A0A9J7ZW31_CYPCA</name>
<reference evidence="2" key="2">
    <citation type="submission" date="2025-09" db="UniProtKB">
        <authorList>
            <consortium name="Ensembl"/>
        </authorList>
    </citation>
    <scope>IDENTIFICATION</scope>
</reference>
<dbReference type="Ensembl" id="ENSCCRT00000113578.1">
    <property type="protein sequence ID" value="ENSCCRP00000135738.1"/>
    <property type="gene ID" value="ENSCCRG00000061611.1"/>
</dbReference>
<dbReference type="AlphaFoldDB" id="A0A9J7ZW31"/>
<evidence type="ECO:0000256" key="1">
    <source>
        <dbReference type="SAM" id="MobiDB-lite"/>
    </source>
</evidence>
<feature type="compositionally biased region" description="Basic and acidic residues" evidence="1">
    <location>
        <begin position="20"/>
        <end position="36"/>
    </location>
</feature>
<evidence type="ECO:0000313" key="2">
    <source>
        <dbReference type="Ensembl" id="ENSCCRP00000135738.1"/>
    </source>
</evidence>
<dbReference type="Proteomes" id="UP001108240">
    <property type="component" value="Unplaced"/>
</dbReference>
<proteinExistence type="predicted"/>
<dbReference type="GeneTree" id="ENSGT00390000015473"/>
<reference evidence="2" key="1">
    <citation type="submission" date="2025-08" db="UniProtKB">
        <authorList>
            <consortium name="Ensembl"/>
        </authorList>
    </citation>
    <scope>IDENTIFICATION</scope>
</reference>
<organism evidence="2 3">
    <name type="scientific">Cyprinus carpio carpio</name>
    <dbReference type="NCBI Taxonomy" id="630221"/>
    <lineage>
        <taxon>Eukaryota</taxon>
        <taxon>Metazoa</taxon>
        <taxon>Chordata</taxon>
        <taxon>Craniata</taxon>
        <taxon>Vertebrata</taxon>
        <taxon>Euteleostomi</taxon>
        <taxon>Actinopterygii</taxon>
        <taxon>Neopterygii</taxon>
        <taxon>Teleostei</taxon>
        <taxon>Ostariophysi</taxon>
        <taxon>Cypriniformes</taxon>
        <taxon>Cyprinidae</taxon>
        <taxon>Cyprininae</taxon>
        <taxon>Cyprinus</taxon>
    </lineage>
</organism>
<accession>A0A9J7ZW31</accession>
<protein>
    <submittedName>
        <fullName evidence="2">Intraflagellar transport 88 homolog</fullName>
    </submittedName>
</protein>